<gene>
    <name evidence="1" type="ORF">OMP38_10225</name>
</gene>
<keyword evidence="2" id="KW-1185">Reference proteome</keyword>
<accession>A0A9X4KFF6</accession>
<name>A0A9X4KFF6_9BACL</name>
<dbReference type="Proteomes" id="UP001153387">
    <property type="component" value="Unassembled WGS sequence"/>
</dbReference>
<proteinExistence type="predicted"/>
<organism evidence="1 2">
    <name type="scientific">Cohnella ginsengisoli</name>
    <dbReference type="NCBI Taxonomy" id="425004"/>
    <lineage>
        <taxon>Bacteria</taxon>
        <taxon>Bacillati</taxon>
        <taxon>Bacillota</taxon>
        <taxon>Bacilli</taxon>
        <taxon>Bacillales</taxon>
        <taxon>Paenibacillaceae</taxon>
        <taxon>Cohnella</taxon>
    </lineage>
</organism>
<reference evidence="1 2" key="1">
    <citation type="submission" date="2022-10" db="EMBL/GenBank/DDBJ databases">
        <title>Comparative genomic analysis of Cohnella hashimotonis sp. nov., isolated from the International Space Station.</title>
        <authorList>
            <person name="Simpson A."/>
            <person name="Venkateswaran K."/>
        </authorList>
    </citation>
    <scope>NUCLEOTIDE SEQUENCE [LARGE SCALE GENOMIC DNA]</scope>
    <source>
        <strain evidence="1 2">DSM 18997</strain>
    </source>
</reference>
<dbReference type="EMBL" id="JAPDHZ010000002">
    <property type="protein sequence ID" value="MDG0791204.1"/>
    <property type="molecule type" value="Genomic_DNA"/>
</dbReference>
<dbReference type="AlphaFoldDB" id="A0A9X4KFF6"/>
<dbReference type="RefSeq" id="WP_277564971.1">
    <property type="nucleotide sequence ID" value="NZ_JAPDHZ010000002.1"/>
</dbReference>
<protein>
    <submittedName>
        <fullName evidence="1">Uncharacterized protein</fullName>
    </submittedName>
</protein>
<evidence type="ECO:0000313" key="1">
    <source>
        <dbReference type="EMBL" id="MDG0791204.1"/>
    </source>
</evidence>
<evidence type="ECO:0000313" key="2">
    <source>
        <dbReference type="Proteomes" id="UP001153387"/>
    </source>
</evidence>
<comment type="caution">
    <text evidence="1">The sequence shown here is derived from an EMBL/GenBank/DDBJ whole genome shotgun (WGS) entry which is preliminary data.</text>
</comment>
<sequence>MSEFTAGSLTLLSNKPTVTNFNPTYIRDLNEKWFVFMTEDTFVNENLPDCVREISRGVPVLYFYNFEDHFWGYRVVHQGQEVAHAYVSYELKDTLICDLAAERYPDEDTIELLYVDTKGKNIYHQLEQEVKVTSAYQEAIFNQFASSNVDQFRLFHIDEDRIAQLKHILSVNYLNALELIHTLVDEFKSLIQIEQMSWISSDQVNE</sequence>